<dbReference type="GeneID" id="4391870"/>
<dbReference type="RefSeq" id="XP_001224409.1">
    <property type="nucleotide sequence ID" value="XM_001224408.1"/>
</dbReference>
<dbReference type="InterPro" id="IPR027417">
    <property type="entry name" value="P-loop_NTPase"/>
</dbReference>
<dbReference type="InterPro" id="IPR007743">
    <property type="entry name" value="Immunity-related_GTPase-like"/>
</dbReference>
<dbReference type="InterPro" id="IPR002018">
    <property type="entry name" value="CarbesteraseB"/>
</dbReference>
<protein>
    <recommendedName>
        <fullName evidence="5">Carboxylesterase type B domain-containing protein</fullName>
    </recommendedName>
</protein>
<dbReference type="Gene3D" id="3.40.50.300">
    <property type="entry name" value="P-loop containing nucleotide triphosphate hydrolases"/>
    <property type="match status" value="2"/>
</dbReference>
<dbReference type="OrthoDB" id="408631at2759"/>
<feature type="region of interest" description="Disordered" evidence="3">
    <location>
        <begin position="633"/>
        <end position="689"/>
    </location>
</feature>
<evidence type="ECO:0000313" key="6">
    <source>
        <dbReference type="EMBL" id="EAQ88576.1"/>
    </source>
</evidence>
<dbReference type="Pfam" id="PF00135">
    <property type="entry name" value="COesterase"/>
    <property type="match status" value="1"/>
</dbReference>
<dbReference type="SUPFAM" id="SSF53474">
    <property type="entry name" value="alpha/beta-Hydrolases"/>
    <property type="match status" value="1"/>
</dbReference>
<dbReference type="HOGENOM" id="CLU_254414_0_0_1"/>
<feature type="compositionally biased region" description="Basic and acidic residues" evidence="3">
    <location>
        <begin position="1008"/>
        <end position="1017"/>
    </location>
</feature>
<keyword evidence="7" id="KW-1185">Reference proteome</keyword>
<feature type="chain" id="PRO_5007319316" description="Carboxylesterase type B domain-containing protein" evidence="4">
    <location>
        <begin position="20"/>
        <end position="1399"/>
    </location>
</feature>
<feature type="compositionally biased region" description="Low complexity" evidence="3">
    <location>
        <begin position="1087"/>
        <end position="1107"/>
    </location>
</feature>
<dbReference type="InterPro" id="IPR019826">
    <property type="entry name" value="Carboxylesterase_B_AS"/>
</dbReference>
<evidence type="ECO:0000256" key="1">
    <source>
        <dbReference type="ARBA" id="ARBA00005964"/>
    </source>
</evidence>
<keyword evidence="2" id="KW-0378">Hydrolase</keyword>
<dbReference type="InterPro" id="IPR029058">
    <property type="entry name" value="AB_hydrolase_fold"/>
</dbReference>
<dbReference type="InterPro" id="IPR050654">
    <property type="entry name" value="AChE-related_enzymes"/>
</dbReference>
<keyword evidence="4" id="KW-0732">Signal</keyword>
<feature type="region of interest" description="Disordered" evidence="3">
    <location>
        <begin position="14"/>
        <end position="33"/>
    </location>
</feature>
<dbReference type="STRING" id="306901.Q2GZ51"/>
<evidence type="ECO:0000256" key="3">
    <source>
        <dbReference type="SAM" id="MobiDB-lite"/>
    </source>
</evidence>
<feature type="region of interest" description="Disordered" evidence="3">
    <location>
        <begin position="1007"/>
        <end position="1034"/>
    </location>
</feature>
<proteinExistence type="inferred from homology"/>
<dbReference type="EMBL" id="CH408032">
    <property type="protein sequence ID" value="EAQ88576.1"/>
    <property type="molecule type" value="Genomic_DNA"/>
</dbReference>
<dbReference type="GO" id="GO:0052689">
    <property type="term" value="F:carboxylic ester hydrolase activity"/>
    <property type="evidence" value="ECO:0007669"/>
    <property type="project" value="TreeGrafter"/>
</dbReference>
<dbReference type="Proteomes" id="UP000001056">
    <property type="component" value="Unassembled WGS sequence"/>
</dbReference>
<dbReference type="GO" id="GO:0005525">
    <property type="term" value="F:GTP binding"/>
    <property type="evidence" value="ECO:0007669"/>
    <property type="project" value="InterPro"/>
</dbReference>
<dbReference type="InParanoid" id="Q2GZ51"/>
<accession>Q2GZ51</accession>
<dbReference type="GO" id="GO:0016020">
    <property type="term" value="C:membrane"/>
    <property type="evidence" value="ECO:0007669"/>
    <property type="project" value="InterPro"/>
</dbReference>
<evidence type="ECO:0000259" key="5">
    <source>
        <dbReference type="Pfam" id="PF00135"/>
    </source>
</evidence>
<evidence type="ECO:0000256" key="2">
    <source>
        <dbReference type="ARBA" id="ARBA00022801"/>
    </source>
</evidence>
<gene>
    <name evidence="6" type="ORF">CHGG_05195</name>
</gene>
<dbReference type="Gene3D" id="3.40.50.1820">
    <property type="entry name" value="alpha/beta hydrolase"/>
    <property type="match status" value="1"/>
</dbReference>
<dbReference type="eggNOG" id="KOG4389">
    <property type="taxonomic scope" value="Eukaryota"/>
</dbReference>
<feature type="domain" description="Carboxylesterase type B" evidence="5">
    <location>
        <begin position="46"/>
        <end position="532"/>
    </location>
</feature>
<dbReference type="PANTHER" id="PTHR43918:SF4">
    <property type="entry name" value="CARBOXYLIC ESTER HYDROLASE"/>
    <property type="match status" value="1"/>
</dbReference>
<comment type="similarity">
    <text evidence="1">Belongs to the type-B carboxylesterase/lipase family.</text>
</comment>
<feature type="region of interest" description="Disordered" evidence="3">
    <location>
        <begin position="1232"/>
        <end position="1256"/>
    </location>
</feature>
<feature type="compositionally biased region" description="Polar residues" evidence="3">
    <location>
        <begin position="1116"/>
        <end position="1129"/>
    </location>
</feature>
<evidence type="ECO:0000256" key="4">
    <source>
        <dbReference type="SAM" id="SignalP"/>
    </source>
</evidence>
<feature type="region of interest" description="Disordered" evidence="3">
    <location>
        <begin position="1072"/>
        <end position="1188"/>
    </location>
</feature>
<dbReference type="SUPFAM" id="SSF52540">
    <property type="entry name" value="P-loop containing nucleoside triphosphate hydrolases"/>
    <property type="match status" value="1"/>
</dbReference>
<name>Q2GZ51_CHAGB</name>
<evidence type="ECO:0000313" key="7">
    <source>
        <dbReference type="Proteomes" id="UP000001056"/>
    </source>
</evidence>
<dbReference type="ESTHER" id="chagb-q2gz51">
    <property type="family name" value="Fungal_carboxylesterase_lipase"/>
</dbReference>
<feature type="region of interest" description="Disordered" evidence="3">
    <location>
        <begin position="703"/>
        <end position="734"/>
    </location>
</feature>
<feature type="compositionally biased region" description="Basic residues" evidence="3">
    <location>
        <begin position="633"/>
        <end position="642"/>
    </location>
</feature>
<dbReference type="VEuPathDB" id="FungiDB:CHGG_05195"/>
<dbReference type="PROSITE" id="PS00122">
    <property type="entry name" value="CARBOXYLESTERASE_B_1"/>
    <property type="match status" value="1"/>
</dbReference>
<dbReference type="PANTHER" id="PTHR43918">
    <property type="entry name" value="ACETYLCHOLINESTERASE"/>
    <property type="match status" value="1"/>
</dbReference>
<dbReference type="Pfam" id="PF05049">
    <property type="entry name" value="IIGP"/>
    <property type="match status" value="1"/>
</dbReference>
<organism evidence="6 7">
    <name type="scientific">Chaetomium globosum (strain ATCC 6205 / CBS 148.51 / DSM 1962 / NBRC 6347 / NRRL 1970)</name>
    <name type="common">Soil fungus</name>
    <dbReference type="NCBI Taxonomy" id="306901"/>
    <lineage>
        <taxon>Eukaryota</taxon>
        <taxon>Fungi</taxon>
        <taxon>Dikarya</taxon>
        <taxon>Ascomycota</taxon>
        <taxon>Pezizomycotina</taxon>
        <taxon>Sordariomycetes</taxon>
        <taxon>Sordariomycetidae</taxon>
        <taxon>Sordariales</taxon>
        <taxon>Chaetomiaceae</taxon>
        <taxon>Chaetomium</taxon>
    </lineage>
</organism>
<sequence>MRFLLPLSTLLPALSSATASPPPPPSDDNTAPIVHAKNNVTYHGLTRNTIEVFLGIPYGRDTSGPHRFQPPRRHVPAPGSRVDATAYGPSCPQALGRWAPPISLGEIEEVSEDCLRLDVARPRGLVVGGDGDGDGEGLLPVMVYIHGGSFWAGNAHDPTILPDGLVREAVENGRPVVHVAMNYRLGFFGFAQSDALRSEGSENAGLRDQRLAIEWVRDEIAQFGGDPDNITIFGQSSGGLSVGMHIMAYGGTKPAPFQQAICQSQALEPGITGTYTIDAMKAVVDHVGCDGAALHSEETIACLRELDTQTLLNASLTTYRSDLNIGDIWLPVVDDDFLPAAPSTLIREGRFANVTTMLGWCDDDLTFFTDSSIQTADETREFISAYIPGVASTNLDTLLSFYPLSDFTAQSTPTLSPEFFRAARIFRDILMVCEPIWYGEHLARAGNAVYLYDWNQTVLEPLLEHATNQSGWGPIHTAEFAYIFSNFTQYDSPDYPFHPTAADYSLAKRGSRSWSTFAATGKPGLKGHDTFWGFRPAFSKGGDGFSVFVAGGPSEGLSAVDGRGAKEAKVASISRISTVGAITRGEGPTPPAPARRRNLTHKVLAERYHAGGRIATDTPEMAAARNEISAIQRRHRLERRHGKEPSQTPTMSGLLRQKQPADDDNILPPSAAQREVTSTPAPRADASPKPISAIAVFASIPWSSPRPPAAGKQPSWPPSQATPPARGHHGGLRRLRRPRLHDAERGAAPQWEKLVVPILRVRQDFMVGANSCSREQFPLLVSYAITVHKSQGITLDEVVCDISAPEFASDLPYVAVSTVKTLGGLMFEKPFDRNRIYRETPSRAMGSKLSDHAIRQLQALDAVAGKDLSEESIGMRNLRGPWKETRRTGLNAHTTLQNHQIEAPRHPTYRNRVRLGICMEGAVDNPALPWNSSSTSGHSSKCAGGSQVLCLFLYAAHLTRYSCPSSPCRRSRISSTLKYSSTRVSSVVEATLEGKSSLVNALMGLEPGDPRGAKGGEAETTTKPAAFPDQRHPGVVWHDIPGGGTARYYNNHLYAYDKILLVHSATLSEVSAPSPPFSSLRWPPPSTQNSSTSASCSSAPISTSRASWCGPRRTRTSATAGGVTRSTTAWRRRGPTKCSRPIQHGNSKQDTRSLPGLGADERLQRTLGSDSQRRPHGNHRVLKLSGPPIGPVVGPSMFEPGTKYMVTTFWPDSERQRWAAAQASCLCLDHGTNGEVSDDGKGKGKAEATPSAPYTEEERGWLKREWGGEFMFLTAHGLSIYKEGGRDEGRRMARAAMEADEDGNTNISFIRADPVREGEPKVERRFPAGMPPPVDEHDCSVVVLAARQLYKTADQMLADLEAIRPSSSAKGYLKLRIPRGNGFHGPLRRLTAGHCSGSV</sequence>
<reference evidence="7" key="1">
    <citation type="journal article" date="2015" name="Genome Announc.">
        <title>Draft genome sequence of the cellulolytic fungus Chaetomium globosum.</title>
        <authorList>
            <person name="Cuomo C.A."/>
            <person name="Untereiner W.A."/>
            <person name="Ma L.-J."/>
            <person name="Grabherr M."/>
            <person name="Birren B.W."/>
        </authorList>
    </citation>
    <scope>NUCLEOTIDE SEQUENCE [LARGE SCALE GENOMIC DNA]</scope>
    <source>
        <strain evidence="7">ATCC 6205 / CBS 148.51 / DSM 1962 / NBRC 6347 / NRRL 1970</strain>
    </source>
</reference>
<dbReference type="CDD" id="cd18809">
    <property type="entry name" value="SF1_C_RecD"/>
    <property type="match status" value="1"/>
</dbReference>
<feature type="signal peptide" evidence="4">
    <location>
        <begin position="1"/>
        <end position="19"/>
    </location>
</feature>